<sequence length="326" mass="33486">MSRFSFTAAVAVMAATWLSSPVRSSPLEELARRQDISPVIDINFPDPGIVQDANGLWHAYGTNNGVNVPMATASSIEGPWTVSGNALPSVGAWSSGANIWAPDVLQLADGSFVLYYSGEAASTPGKHCIGTATSSSAAGPFVAQDEALACPLDQGGAIDPAGFIDADGSVYVVYKVDGNAIGNGGSCGNTVEPIVPTPLMLQPLASDGTTRVGDPVQVLDRGDADGPLIEAPSLVRTAAGLYILFFSSNCYATTLYDVSYATADSVTGPYTKSAAPLLVTGDYGLEAPGGASVLRDASAIVFHANCPAGRCMFERPITITGRVVST</sequence>
<dbReference type="SUPFAM" id="SSF75005">
    <property type="entry name" value="Arabinanase/levansucrase/invertase"/>
    <property type="match status" value="1"/>
</dbReference>
<evidence type="ECO:0000313" key="6">
    <source>
        <dbReference type="EMBL" id="KAL3421215.1"/>
    </source>
</evidence>
<evidence type="ECO:0000256" key="4">
    <source>
        <dbReference type="RuleBase" id="RU361187"/>
    </source>
</evidence>
<name>A0ABR4PD15_9HELO</name>
<dbReference type="PANTHER" id="PTHR42812:SF5">
    <property type="entry name" value="ENDO-ARABINASE"/>
    <property type="match status" value="1"/>
</dbReference>
<organism evidence="6 7">
    <name type="scientific">Phlyctema vagabunda</name>
    <dbReference type="NCBI Taxonomy" id="108571"/>
    <lineage>
        <taxon>Eukaryota</taxon>
        <taxon>Fungi</taxon>
        <taxon>Dikarya</taxon>
        <taxon>Ascomycota</taxon>
        <taxon>Pezizomycotina</taxon>
        <taxon>Leotiomycetes</taxon>
        <taxon>Helotiales</taxon>
        <taxon>Dermateaceae</taxon>
        <taxon>Phlyctema</taxon>
    </lineage>
</organism>
<accession>A0ABR4PD15</accession>
<evidence type="ECO:0000256" key="5">
    <source>
        <dbReference type="SAM" id="SignalP"/>
    </source>
</evidence>
<dbReference type="EMBL" id="JBFCZG010000006">
    <property type="protein sequence ID" value="KAL3421215.1"/>
    <property type="molecule type" value="Genomic_DNA"/>
</dbReference>
<proteinExistence type="inferred from homology"/>
<keyword evidence="7" id="KW-1185">Reference proteome</keyword>
<dbReference type="InterPro" id="IPR051795">
    <property type="entry name" value="Glycosyl_Hydrlase_43"/>
</dbReference>
<gene>
    <name evidence="6" type="ORF">PVAG01_07660</name>
</gene>
<dbReference type="Proteomes" id="UP001629113">
    <property type="component" value="Unassembled WGS sequence"/>
</dbReference>
<comment type="similarity">
    <text evidence="1 4">Belongs to the glycosyl hydrolase 43 family.</text>
</comment>
<keyword evidence="5" id="KW-0732">Signal</keyword>
<keyword evidence="3 4" id="KW-0326">Glycosidase</keyword>
<protein>
    <submittedName>
        <fullName evidence="6">Glycosyl hydrolase family 43 protein</fullName>
    </submittedName>
</protein>
<evidence type="ECO:0000256" key="1">
    <source>
        <dbReference type="ARBA" id="ARBA00009865"/>
    </source>
</evidence>
<dbReference type="CDD" id="cd08999">
    <property type="entry name" value="GH43_ABN-like"/>
    <property type="match status" value="1"/>
</dbReference>
<evidence type="ECO:0000256" key="3">
    <source>
        <dbReference type="ARBA" id="ARBA00023295"/>
    </source>
</evidence>
<feature type="chain" id="PRO_5045320363" evidence="5">
    <location>
        <begin position="25"/>
        <end position="326"/>
    </location>
</feature>
<dbReference type="Gene3D" id="2.115.10.20">
    <property type="entry name" value="Glycosyl hydrolase domain, family 43"/>
    <property type="match status" value="1"/>
</dbReference>
<dbReference type="Pfam" id="PF04616">
    <property type="entry name" value="Glyco_hydro_43"/>
    <property type="match status" value="1"/>
</dbReference>
<evidence type="ECO:0000313" key="7">
    <source>
        <dbReference type="Proteomes" id="UP001629113"/>
    </source>
</evidence>
<reference evidence="6 7" key="1">
    <citation type="submission" date="2024-06" db="EMBL/GenBank/DDBJ databases">
        <title>Complete genome of Phlyctema vagabunda strain 19-DSS-EL-015.</title>
        <authorList>
            <person name="Fiorenzani C."/>
        </authorList>
    </citation>
    <scope>NUCLEOTIDE SEQUENCE [LARGE SCALE GENOMIC DNA]</scope>
    <source>
        <strain evidence="6 7">19-DSS-EL-015</strain>
    </source>
</reference>
<dbReference type="GO" id="GO:0016787">
    <property type="term" value="F:hydrolase activity"/>
    <property type="evidence" value="ECO:0007669"/>
    <property type="project" value="UniProtKB-KW"/>
</dbReference>
<feature type="signal peptide" evidence="5">
    <location>
        <begin position="1"/>
        <end position="24"/>
    </location>
</feature>
<dbReference type="InterPro" id="IPR006710">
    <property type="entry name" value="Glyco_hydro_43"/>
</dbReference>
<dbReference type="PANTHER" id="PTHR42812">
    <property type="entry name" value="BETA-XYLOSIDASE"/>
    <property type="match status" value="1"/>
</dbReference>
<comment type="caution">
    <text evidence="6">The sequence shown here is derived from an EMBL/GenBank/DDBJ whole genome shotgun (WGS) entry which is preliminary data.</text>
</comment>
<dbReference type="InterPro" id="IPR023296">
    <property type="entry name" value="Glyco_hydro_beta-prop_sf"/>
</dbReference>
<keyword evidence="2 4" id="KW-0378">Hydrolase</keyword>
<evidence type="ECO:0000256" key="2">
    <source>
        <dbReference type="ARBA" id="ARBA00022801"/>
    </source>
</evidence>